<dbReference type="Gene3D" id="3.30.70.360">
    <property type="match status" value="1"/>
</dbReference>
<dbReference type="SUPFAM" id="SSF55031">
    <property type="entry name" value="Bacterial exopeptidase dimerisation domain"/>
    <property type="match status" value="1"/>
</dbReference>
<dbReference type="Proteomes" id="UP000193560">
    <property type="component" value="Unassembled WGS sequence"/>
</dbReference>
<dbReference type="CDD" id="cd05672">
    <property type="entry name" value="M20_ACY1L2-like"/>
    <property type="match status" value="1"/>
</dbReference>
<dbReference type="STRING" id="90262.A0A1X2INT0"/>
<dbReference type="GO" id="GO:0016805">
    <property type="term" value="F:dipeptidase activity"/>
    <property type="evidence" value="ECO:0007669"/>
    <property type="project" value="InterPro"/>
</dbReference>
<dbReference type="FunFam" id="3.30.70.360:FF:000004">
    <property type="entry name" value="Peptidase M20 domain-containing protein 2"/>
    <property type="match status" value="1"/>
</dbReference>
<sequence length="400" mass="43358">MLSNDIKDTITQTIKDLDSSLRDLSLKIHDDPELGNQEFHAYQLLTEYLKNQGFNIVYEAAGLKTAFIAEFSNGPGRRVGFCSEYDALPGVGHGCGHNLIAISGVACAMATKRLLEQGKIQGTVVLYGTPAEETTSGKITLIRSGEVKERVDVAMMLHPFAEDGLYPGYLALDTIQVEFHGKQSHAGMAPWNGVNAVDAVMQGFDNIAMLRQQTLPSNRMHGIITHGGQAANVIPAYASAKLYARSLTKDQLTELKAKMENCFTAAAKATGCTVNMSWAESGPTDDVFMNTSLAEYYKALMEEQGVKYRSRAEEEQIVGGSTDMGNFSYAVPSIHPAFGIYTTATNHTREFAQAAGTAKAHQATLRAATCLSITAAHVYLSDTFYQSALADFKKGKPQTI</sequence>
<evidence type="ECO:0000313" key="5">
    <source>
        <dbReference type="Proteomes" id="UP000193560"/>
    </source>
</evidence>
<dbReference type="InterPro" id="IPR002933">
    <property type="entry name" value="Peptidase_M20"/>
</dbReference>
<dbReference type="InterPro" id="IPR017439">
    <property type="entry name" value="Amidohydrolase"/>
</dbReference>
<dbReference type="InterPro" id="IPR052030">
    <property type="entry name" value="Peptidase_M20/M20A_hydrolases"/>
</dbReference>
<dbReference type="PIRSF" id="PIRSF037226">
    <property type="entry name" value="Amidohydrolase_ACY1L2_prd"/>
    <property type="match status" value="1"/>
</dbReference>
<dbReference type="PANTHER" id="PTHR30575:SF0">
    <property type="entry name" value="XAA-ARG DIPEPTIDASE"/>
    <property type="match status" value="1"/>
</dbReference>
<dbReference type="EMBL" id="MCGE01000007">
    <property type="protein sequence ID" value="ORZ19670.1"/>
    <property type="molecule type" value="Genomic_DNA"/>
</dbReference>
<dbReference type="Pfam" id="PF01546">
    <property type="entry name" value="Peptidase_M20"/>
    <property type="match status" value="1"/>
</dbReference>
<dbReference type="PANTHER" id="PTHR30575">
    <property type="entry name" value="PEPTIDASE M20"/>
    <property type="match status" value="1"/>
</dbReference>
<dbReference type="InterPro" id="IPR011650">
    <property type="entry name" value="Peptidase_M20_dimer"/>
</dbReference>
<dbReference type="Gene3D" id="3.40.630.10">
    <property type="entry name" value="Zn peptidases"/>
    <property type="match status" value="1"/>
</dbReference>
<dbReference type="NCBIfam" id="TIGR01891">
    <property type="entry name" value="amidohydrolases"/>
    <property type="match status" value="1"/>
</dbReference>
<feature type="domain" description="Peptidase M20 dimerisation" evidence="3">
    <location>
        <begin position="174"/>
        <end position="268"/>
    </location>
</feature>
<comment type="caution">
    <text evidence="4">The sequence shown here is derived from an EMBL/GenBank/DDBJ whole genome shotgun (WGS) entry which is preliminary data.</text>
</comment>
<accession>A0A1X2INT0</accession>
<name>A0A1X2INT0_9FUNG</name>
<dbReference type="Pfam" id="PF07687">
    <property type="entry name" value="M20_dimer"/>
    <property type="match status" value="1"/>
</dbReference>
<dbReference type="SUPFAM" id="SSF53187">
    <property type="entry name" value="Zn-dependent exopeptidases"/>
    <property type="match status" value="1"/>
</dbReference>
<evidence type="ECO:0000256" key="1">
    <source>
        <dbReference type="ARBA" id="ARBA00006247"/>
    </source>
</evidence>
<evidence type="ECO:0000313" key="4">
    <source>
        <dbReference type="EMBL" id="ORZ19670.1"/>
    </source>
</evidence>
<keyword evidence="5" id="KW-1185">Reference proteome</keyword>
<dbReference type="InterPro" id="IPR017144">
    <property type="entry name" value="Xaa-Arg_dipeptidase"/>
</dbReference>
<comment type="similarity">
    <text evidence="1 2">Belongs to the peptidase M20A family.</text>
</comment>
<reference evidence="4 5" key="1">
    <citation type="submission" date="2016-07" db="EMBL/GenBank/DDBJ databases">
        <title>Pervasive Adenine N6-methylation of Active Genes in Fungi.</title>
        <authorList>
            <consortium name="DOE Joint Genome Institute"/>
            <person name="Mondo S.J."/>
            <person name="Dannebaum R.O."/>
            <person name="Kuo R.C."/>
            <person name="Labutti K."/>
            <person name="Haridas S."/>
            <person name="Kuo A."/>
            <person name="Salamov A."/>
            <person name="Ahrendt S.R."/>
            <person name="Lipzen A."/>
            <person name="Sullivan W."/>
            <person name="Andreopoulos W.B."/>
            <person name="Clum A."/>
            <person name="Lindquist E."/>
            <person name="Daum C."/>
            <person name="Ramamoorthy G.K."/>
            <person name="Gryganskyi A."/>
            <person name="Culley D."/>
            <person name="Magnuson J.K."/>
            <person name="James T.Y."/>
            <person name="O'Malley M.A."/>
            <person name="Stajich J.E."/>
            <person name="Spatafora J.W."/>
            <person name="Visel A."/>
            <person name="Grigoriev I.V."/>
        </authorList>
    </citation>
    <scope>NUCLEOTIDE SEQUENCE [LARGE SCALE GENOMIC DNA]</scope>
    <source>
        <strain evidence="4 5">NRRL 1336</strain>
    </source>
</reference>
<evidence type="ECO:0000256" key="2">
    <source>
        <dbReference type="PIRNR" id="PIRNR037226"/>
    </source>
</evidence>
<proteinExistence type="inferred from homology"/>
<dbReference type="InterPro" id="IPR036264">
    <property type="entry name" value="Bact_exopeptidase_dim_dom"/>
</dbReference>
<dbReference type="OrthoDB" id="6119954at2759"/>
<evidence type="ECO:0000259" key="3">
    <source>
        <dbReference type="Pfam" id="PF07687"/>
    </source>
</evidence>
<gene>
    <name evidence="4" type="ORF">BCR42DRAFT_410246</name>
</gene>
<dbReference type="AlphaFoldDB" id="A0A1X2INT0"/>
<protein>
    <recommendedName>
        <fullName evidence="2">Peptidase M20 domain-containing protein 2</fullName>
    </recommendedName>
</protein>
<organism evidence="4 5">
    <name type="scientific">Absidia repens</name>
    <dbReference type="NCBI Taxonomy" id="90262"/>
    <lineage>
        <taxon>Eukaryota</taxon>
        <taxon>Fungi</taxon>
        <taxon>Fungi incertae sedis</taxon>
        <taxon>Mucoromycota</taxon>
        <taxon>Mucoromycotina</taxon>
        <taxon>Mucoromycetes</taxon>
        <taxon>Mucorales</taxon>
        <taxon>Cunninghamellaceae</taxon>
        <taxon>Absidia</taxon>
    </lineage>
</organism>